<dbReference type="KEGG" id="glo:Glov_0514"/>
<feature type="transmembrane region" description="Helical" evidence="1">
    <location>
        <begin position="6"/>
        <end position="25"/>
    </location>
</feature>
<proteinExistence type="predicted"/>
<dbReference type="AlphaFoldDB" id="B3E2I9"/>
<dbReference type="HOGENOM" id="CLU_220935_0_0_7"/>
<organism evidence="2 3">
    <name type="scientific">Trichlorobacter lovleyi (strain ATCC BAA-1151 / DSM 17278 / SZ)</name>
    <name type="common">Geobacter lovleyi</name>
    <dbReference type="NCBI Taxonomy" id="398767"/>
    <lineage>
        <taxon>Bacteria</taxon>
        <taxon>Pseudomonadati</taxon>
        <taxon>Thermodesulfobacteriota</taxon>
        <taxon>Desulfuromonadia</taxon>
        <taxon>Geobacterales</taxon>
        <taxon>Geobacteraceae</taxon>
        <taxon>Trichlorobacter</taxon>
    </lineage>
</organism>
<keyword evidence="1" id="KW-0472">Membrane</keyword>
<accession>B3E2I9</accession>
<protein>
    <submittedName>
        <fullName evidence="2">Uncharacterized protein</fullName>
    </submittedName>
</protein>
<evidence type="ECO:0000256" key="1">
    <source>
        <dbReference type="SAM" id="Phobius"/>
    </source>
</evidence>
<dbReference type="Proteomes" id="UP000002420">
    <property type="component" value="Chromosome"/>
</dbReference>
<sequence>MFGFSTADWLFIGFILLVIAFCVGISDMRKKKS</sequence>
<reference evidence="2 3" key="1">
    <citation type="submission" date="2008-05" db="EMBL/GenBank/DDBJ databases">
        <title>Complete sequence of chromosome of Geobacter lovleyi SZ.</title>
        <authorList>
            <consortium name="US DOE Joint Genome Institute"/>
            <person name="Lucas S."/>
            <person name="Copeland A."/>
            <person name="Lapidus A."/>
            <person name="Glavina del Rio T."/>
            <person name="Dalin E."/>
            <person name="Tice H."/>
            <person name="Bruce D."/>
            <person name="Goodwin L."/>
            <person name="Pitluck S."/>
            <person name="Chertkov O."/>
            <person name="Meincke L."/>
            <person name="Brettin T."/>
            <person name="Detter J.C."/>
            <person name="Han C."/>
            <person name="Tapia R."/>
            <person name="Kuske C.R."/>
            <person name="Schmutz J."/>
            <person name="Larimer F."/>
            <person name="Land M."/>
            <person name="Hauser L."/>
            <person name="Kyrpides N."/>
            <person name="Mikhailova N."/>
            <person name="Sung Y."/>
            <person name="Fletcher K.E."/>
            <person name="Ritalahti K.M."/>
            <person name="Loeffler F.E."/>
            <person name="Richardson P."/>
        </authorList>
    </citation>
    <scope>NUCLEOTIDE SEQUENCE [LARGE SCALE GENOMIC DNA]</scope>
    <source>
        <strain evidence="3">ATCC BAA-1151 / DSM 17278 / SZ</strain>
    </source>
</reference>
<name>B3E2I9_TRIL1</name>
<keyword evidence="3" id="KW-1185">Reference proteome</keyword>
<dbReference type="EMBL" id="CP001089">
    <property type="protein sequence ID" value="ACD94242.1"/>
    <property type="molecule type" value="Genomic_DNA"/>
</dbReference>
<keyword evidence="1" id="KW-0812">Transmembrane</keyword>
<keyword evidence="1" id="KW-1133">Transmembrane helix</keyword>
<evidence type="ECO:0000313" key="3">
    <source>
        <dbReference type="Proteomes" id="UP000002420"/>
    </source>
</evidence>
<gene>
    <name evidence="2" type="ordered locus">Glov_0514</name>
</gene>
<evidence type="ECO:0000313" key="2">
    <source>
        <dbReference type="EMBL" id="ACD94242.1"/>
    </source>
</evidence>